<keyword evidence="4" id="KW-1185">Reference proteome</keyword>
<dbReference type="RefSeq" id="WP_244685766.1">
    <property type="nucleotide sequence ID" value="NZ_CP095043.1"/>
</dbReference>
<keyword evidence="2" id="KW-0472">Membrane</keyword>
<feature type="transmembrane region" description="Helical" evidence="2">
    <location>
        <begin position="60"/>
        <end position="83"/>
    </location>
</feature>
<evidence type="ECO:0000313" key="3">
    <source>
        <dbReference type="EMBL" id="UOQ60271.1"/>
    </source>
</evidence>
<evidence type="ECO:0000256" key="2">
    <source>
        <dbReference type="SAM" id="Phobius"/>
    </source>
</evidence>
<gene>
    <name evidence="3" type="ORF">MUN76_14745</name>
</gene>
<dbReference type="Proteomes" id="UP000831775">
    <property type="component" value="Chromosome"/>
</dbReference>
<feature type="transmembrane region" description="Helical" evidence="2">
    <location>
        <begin position="32"/>
        <end position="54"/>
    </location>
</feature>
<dbReference type="EMBL" id="CP095043">
    <property type="protein sequence ID" value="UOQ60271.1"/>
    <property type="molecule type" value="Genomic_DNA"/>
</dbReference>
<proteinExistence type="predicted"/>
<accession>A0ABY4FVK6</accession>
<feature type="transmembrane region" description="Helical" evidence="2">
    <location>
        <begin position="130"/>
        <end position="150"/>
    </location>
</feature>
<organism evidence="3 4">
    <name type="scientific">Leucobacter rhizosphaerae</name>
    <dbReference type="NCBI Taxonomy" id="2932245"/>
    <lineage>
        <taxon>Bacteria</taxon>
        <taxon>Bacillati</taxon>
        <taxon>Actinomycetota</taxon>
        <taxon>Actinomycetes</taxon>
        <taxon>Micrococcales</taxon>
        <taxon>Microbacteriaceae</taxon>
        <taxon>Leucobacter</taxon>
    </lineage>
</organism>
<feature type="region of interest" description="Disordered" evidence="1">
    <location>
        <begin position="1"/>
        <end position="20"/>
    </location>
</feature>
<name>A0ABY4FVK6_9MICO</name>
<feature type="transmembrane region" description="Helical" evidence="2">
    <location>
        <begin position="95"/>
        <end position="118"/>
    </location>
</feature>
<keyword evidence="2" id="KW-1133">Transmembrane helix</keyword>
<evidence type="ECO:0000256" key="1">
    <source>
        <dbReference type="SAM" id="MobiDB-lite"/>
    </source>
</evidence>
<sequence>MSDPALPDSHAAGQDEPGPVRMPTSQPLLVRALRWGIIATVALIVLFAGIGWLVSENRGLAGGVLGAAIGGVLLGITVGSIAFANRYIASPSYIVVFFVIVLGAWLLKFIGFIVAAVLLRDQPWLDPTVMFFGIISGVLVSIVIDVLVIAKSRIPYVSDAA</sequence>
<reference evidence="3 4" key="1">
    <citation type="submission" date="2022-04" db="EMBL/GenBank/DDBJ databases">
        <title>Leucobacter sp. isolated from rhizosphere of onion.</title>
        <authorList>
            <person name="Won M."/>
            <person name="Lee C.-M."/>
            <person name="Woen H.-Y."/>
            <person name="Kwon S.-W."/>
        </authorList>
    </citation>
    <scope>NUCLEOTIDE SEQUENCE [LARGE SCALE GENOMIC DNA]</scope>
    <source>
        <strain evidence="3 4">H25R-14</strain>
    </source>
</reference>
<evidence type="ECO:0000313" key="4">
    <source>
        <dbReference type="Proteomes" id="UP000831775"/>
    </source>
</evidence>
<protein>
    <submittedName>
        <fullName evidence="3">3-oxoacyl-ACP reductase</fullName>
    </submittedName>
</protein>
<keyword evidence="2" id="KW-0812">Transmembrane</keyword>